<dbReference type="Proteomes" id="UP001209878">
    <property type="component" value="Unassembled WGS sequence"/>
</dbReference>
<accession>A0AAD9P6Q7</accession>
<dbReference type="AlphaFoldDB" id="A0AAD9P6Q7"/>
<evidence type="ECO:0000313" key="1">
    <source>
        <dbReference type="EMBL" id="KAK2189166.1"/>
    </source>
</evidence>
<proteinExistence type="predicted"/>
<name>A0AAD9P6Q7_RIDPI</name>
<evidence type="ECO:0000313" key="2">
    <source>
        <dbReference type="Proteomes" id="UP001209878"/>
    </source>
</evidence>
<comment type="caution">
    <text evidence="1">The sequence shown here is derived from an EMBL/GenBank/DDBJ whole genome shotgun (WGS) entry which is preliminary data.</text>
</comment>
<protein>
    <submittedName>
        <fullName evidence="1">Uncharacterized protein</fullName>
    </submittedName>
</protein>
<organism evidence="1 2">
    <name type="scientific">Ridgeia piscesae</name>
    <name type="common">Tubeworm</name>
    <dbReference type="NCBI Taxonomy" id="27915"/>
    <lineage>
        <taxon>Eukaryota</taxon>
        <taxon>Metazoa</taxon>
        <taxon>Spiralia</taxon>
        <taxon>Lophotrochozoa</taxon>
        <taxon>Annelida</taxon>
        <taxon>Polychaeta</taxon>
        <taxon>Sedentaria</taxon>
        <taxon>Canalipalpata</taxon>
        <taxon>Sabellida</taxon>
        <taxon>Siboglinidae</taxon>
        <taxon>Ridgeia</taxon>
    </lineage>
</organism>
<sequence length="384" mass="42157">MRPAKDKAVPQDKLLEAVRKVDLSKIGVTIAESYTGMPTYDLPRLAYRDLKEEVKAGIVTIDVDTGYHTLNSKFFQHVHTAASERIAANLGNATNGTLVFVKPTPVVVGGLVQMSVMFNVEEGPIPIPAAELVEAMKKVNLSKCEVFLRKIAVGLPAHDLVVSRSQLSEEQQNNIVTMILDLSDDNFRASDLHVLSRLLGAEGAKGEVVLVSPTPVDEDNKLKVSIVVKDGEEGAVDQQVLLDAVNKVDFDVLVTSLIEAYPGMTRPTTMPPPVFPQIELEDITGPQKDSVVTVEFEVKQGNVNDESLKRAHEAFSALLVAELNRMAKEKHAVPDVDSEASKRRRREVNEEDVFKAEDVTYISPTPRVQDGKLQFVTVVDDGRK</sequence>
<dbReference type="EMBL" id="JAODUO010000113">
    <property type="protein sequence ID" value="KAK2189166.1"/>
    <property type="molecule type" value="Genomic_DNA"/>
</dbReference>
<gene>
    <name evidence="1" type="ORF">NP493_114g05060</name>
</gene>
<keyword evidence="2" id="KW-1185">Reference proteome</keyword>
<reference evidence="1" key="1">
    <citation type="journal article" date="2023" name="Mol. Biol. Evol.">
        <title>Third-Generation Sequencing Reveals the Adaptive Role of the Epigenome in Three Deep-Sea Polychaetes.</title>
        <authorList>
            <person name="Perez M."/>
            <person name="Aroh O."/>
            <person name="Sun Y."/>
            <person name="Lan Y."/>
            <person name="Juniper S.K."/>
            <person name="Young C.R."/>
            <person name="Angers B."/>
            <person name="Qian P.Y."/>
        </authorList>
    </citation>
    <scope>NUCLEOTIDE SEQUENCE</scope>
    <source>
        <strain evidence="1">R07B-5</strain>
    </source>
</reference>